<dbReference type="Proteomes" id="UP000307517">
    <property type="component" value="Unassembled WGS sequence"/>
</dbReference>
<dbReference type="AlphaFoldDB" id="A0A171JAC2"/>
<keyword evidence="1" id="KW-0812">Transmembrane</keyword>
<organism evidence="2 5">
    <name type="scientific">Lacticaseibacillus rhamnosus</name>
    <name type="common">Lactobacillus rhamnosus</name>
    <dbReference type="NCBI Taxonomy" id="47715"/>
    <lineage>
        <taxon>Bacteria</taxon>
        <taxon>Bacillati</taxon>
        <taxon>Bacillota</taxon>
        <taxon>Bacilli</taxon>
        <taxon>Lactobacillales</taxon>
        <taxon>Lactobacillaceae</taxon>
        <taxon>Lacticaseibacillus</taxon>
    </lineage>
</organism>
<dbReference type="InterPro" id="IPR036259">
    <property type="entry name" value="MFS_trans_sf"/>
</dbReference>
<dbReference type="EMBL" id="SSHM01000001">
    <property type="protein sequence ID" value="THC80698.1"/>
    <property type="molecule type" value="Genomic_DNA"/>
</dbReference>
<gene>
    <name evidence="3" type="ORF">E6L36_10010</name>
    <name evidence="2" type="ORF">H0N82_07350</name>
</gene>
<evidence type="ECO:0000313" key="2">
    <source>
        <dbReference type="EMBL" id="NZA04926.1"/>
    </source>
</evidence>
<evidence type="ECO:0000256" key="1">
    <source>
        <dbReference type="SAM" id="Phobius"/>
    </source>
</evidence>
<feature type="transmembrane region" description="Helical" evidence="1">
    <location>
        <begin position="45"/>
        <end position="66"/>
    </location>
</feature>
<evidence type="ECO:0000313" key="5">
    <source>
        <dbReference type="Proteomes" id="UP000552935"/>
    </source>
</evidence>
<keyword evidence="1" id="KW-0472">Membrane</keyword>
<dbReference type="EMBL" id="JACCKI010000004">
    <property type="protein sequence ID" value="NZA04926.1"/>
    <property type="molecule type" value="Genomic_DNA"/>
</dbReference>
<reference evidence="2 5" key="2">
    <citation type="submission" date="2020-07" db="EMBL/GenBank/DDBJ databases">
        <title>Organ Donor 1.</title>
        <authorList>
            <person name="Marsh A.J."/>
            <person name="Azcarate-Peril M.A."/>
        </authorList>
    </citation>
    <scope>NUCLEOTIDE SEQUENCE [LARGE SCALE GENOMIC DNA]</scope>
    <source>
        <strain evidence="2 5">AMC0712</strain>
    </source>
</reference>
<proteinExistence type="predicted"/>
<keyword evidence="1" id="KW-1133">Transmembrane helix</keyword>
<sequence length="121" mass="13135">MGKIKINIWTAIYDIVACFIFASSWFVIFATAVNDAANKTNVTSGAGIFFYTVAWIGVVLNAVALWQSYKHHISLVGGILGVIGSLCFGISAVFAFPAIVLLIIAIVFLFLQHPRKQNKVA</sequence>
<evidence type="ECO:0000313" key="4">
    <source>
        <dbReference type="Proteomes" id="UP000307517"/>
    </source>
</evidence>
<dbReference type="OMA" id="FYLFAWI"/>
<evidence type="ECO:0000313" key="3">
    <source>
        <dbReference type="EMBL" id="THC80698.1"/>
    </source>
</evidence>
<protein>
    <submittedName>
        <fullName evidence="2">Transporter</fullName>
    </submittedName>
</protein>
<dbReference type="RefSeq" id="WP_005688760.1">
    <property type="nucleotide sequence ID" value="NZ_CABFNI010000013.1"/>
</dbReference>
<accession>A0A171JAC2</accession>
<feature type="transmembrane region" description="Helical" evidence="1">
    <location>
        <begin position="78"/>
        <end position="111"/>
    </location>
</feature>
<dbReference type="SUPFAM" id="SSF103473">
    <property type="entry name" value="MFS general substrate transporter"/>
    <property type="match status" value="1"/>
</dbReference>
<name>A0A171JAC2_LACRH</name>
<comment type="caution">
    <text evidence="2">The sequence shown here is derived from an EMBL/GenBank/DDBJ whole genome shotgun (WGS) entry which is preliminary data.</text>
</comment>
<dbReference type="Proteomes" id="UP000552935">
    <property type="component" value="Unassembled WGS sequence"/>
</dbReference>
<feature type="transmembrane region" description="Helical" evidence="1">
    <location>
        <begin position="12"/>
        <end position="33"/>
    </location>
</feature>
<reference evidence="3 4" key="1">
    <citation type="submission" date="2019-04" db="EMBL/GenBank/DDBJ databases">
        <title>Genome Announcement to Ensure Probiotic Safety of Lactobacillus rhamnosus UBLR-58.</title>
        <authorList>
            <person name="Sulthana A."/>
            <person name="Lakshmi S.G."/>
            <person name="Madempudi R.S."/>
        </authorList>
    </citation>
    <scope>NUCLEOTIDE SEQUENCE [LARGE SCALE GENOMIC DNA]</scope>
    <source>
        <strain evidence="3 4">UBLR-58</strain>
    </source>
</reference>